<accession>A0A7I9ZI94</accession>
<organism evidence="1 2">
    <name type="scientific">Mycolicibacterium hippocampi</name>
    <dbReference type="NCBI Taxonomy" id="659824"/>
    <lineage>
        <taxon>Bacteria</taxon>
        <taxon>Bacillati</taxon>
        <taxon>Actinomycetota</taxon>
        <taxon>Actinomycetes</taxon>
        <taxon>Mycobacteriales</taxon>
        <taxon>Mycobacteriaceae</taxon>
        <taxon>Mycolicibacterium</taxon>
    </lineage>
</organism>
<dbReference type="Proteomes" id="UP000465304">
    <property type="component" value="Unassembled WGS sequence"/>
</dbReference>
<evidence type="ECO:0000313" key="2">
    <source>
        <dbReference type="Proteomes" id="UP000465304"/>
    </source>
</evidence>
<keyword evidence="2" id="KW-1185">Reference proteome</keyword>
<dbReference type="EMBL" id="BLLB01000002">
    <property type="protein sequence ID" value="GFH00752.1"/>
    <property type="molecule type" value="Genomic_DNA"/>
</dbReference>
<sequence>MLAIAPASNSRAPAAAATGALAPAATAAHTSTVVTRLAAAGKRRKFAEPLPIGVGTSGSYR</sequence>
<gene>
    <name evidence="1" type="ORF">MHIP_12350</name>
</gene>
<comment type="caution">
    <text evidence="1">The sequence shown here is derived from an EMBL/GenBank/DDBJ whole genome shotgun (WGS) entry which is preliminary data.</text>
</comment>
<reference evidence="1 2" key="1">
    <citation type="journal article" date="2019" name="Emerg. Microbes Infect.">
        <title>Comprehensive subspecies identification of 175 nontuberculous mycobacteria species based on 7547 genomic profiles.</title>
        <authorList>
            <person name="Matsumoto Y."/>
            <person name="Kinjo T."/>
            <person name="Motooka D."/>
            <person name="Nabeya D."/>
            <person name="Jung N."/>
            <person name="Uechi K."/>
            <person name="Horii T."/>
            <person name="Iida T."/>
            <person name="Fujita J."/>
            <person name="Nakamura S."/>
        </authorList>
    </citation>
    <scope>NUCLEOTIDE SEQUENCE [LARGE SCALE GENOMIC DNA]</scope>
    <source>
        <strain evidence="1 2">JCM 30996</strain>
    </source>
</reference>
<protein>
    <submittedName>
        <fullName evidence="1">Uncharacterized protein</fullName>
    </submittedName>
</protein>
<evidence type="ECO:0000313" key="1">
    <source>
        <dbReference type="EMBL" id="GFH00752.1"/>
    </source>
</evidence>
<name>A0A7I9ZI94_9MYCO</name>
<dbReference type="AlphaFoldDB" id="A0A7I9ZI94"/>
<proteinExistence type="predicted"/>